<gene>
    <name evidence="8" type="ORF">HNQ88_000259</name>
</gene>
<dbReference type="EMBL" id="JAVDQD010000001">
    <property type="protein sequence ID" value="MDR6237283.1"/>
    <property type="molecule type" value="Genomic_DNA"/>
</dbReference>
<evidence type="ECO:0000313" key="9">
    <source>
        <dbReference type="Proteomes" id="UP001185092"/>
    </source>
</evidence>
<comment type="caution">
    <text evidence="8">The sequence shown here is derived from an EMBL/GenBank/DDBJ whole genome shotgun (WGS) entry which is preliminary data.</text>
</comment>
<dbReference type="InterPro" id="IPR041371">
    <property type="entry name" value="GH92_N"/>
</dbReference>
<name>A0AAE4BQU7_9BACT</name>
<evidence type="ECO:0000313" key="8">
    <source>
        <dbReference type="EMBL" id="MDR6237283.1"/>
    </source>
</evidence>
<dbReference type="Gene3D" id="1.20.1610.10">
    <property type="entry name" value="alpha-1,2-mannosidases domains"/>
    <property type="match status" value="1"/>
</dbReference>
<proteinExistence type="predicted"/>
<reference evidence="8" key="1">
    <citation type="submission" date="2023-07" db="EMBL/GenBank/DDBJ databases">
        <title>Genomic Encyclopedia of Type Strains, Phase IV (KMG-IV): sequencing the most valuable type-strain genomes for metagenomic binning, comparative biology and taxonomic classification.</title>
        <authorList>
            <person name="Goeker M."/>
        </authorList>
    </citation>
    <scope>NUCLEOTIDE SEQUENCE</scope>
    <source>
        <strain evidence="8">DSM 26174</strain>
    </source>
</reference>
<evidence type="ECO:0000256" key="1">
    <source>
        <dbReference type="ARBA" id="ARBA00001913"/>
    </source>
</evidence>
<dbReference type="AlphaFoldDB" id="A0AAE4BQU7"/>
<dbReference type="InterPro" id="IPR012939">
    <property type="entry name" value="Glyco_hydro_92"/>
</dbReference>
<dbReference type="Proteomes" id="UP001185092">
    <property type="component" value="Unassembled WGS sequence"/>
</dbReference>
<dbReference type="SUPFAM" id="SSF49785">
    <property type="entry name" value="Galactose-binding domain-like"/>
    <property type="match status" value="1"/>
</dbReference>
<keyword evidence="3" id="KW-0106">Calcium</keyword>
<dbReference type="GO" id="GO:0000224">
    <property type="term" value="F:peptide-N4-(N-acetyl-beta-glucosaminyl)asparagine amidase activity"/>
    <property type="evidence" value="ECO:0007669"/>
    <property type="project" value="TreeGrafter"/>
</dbReference>
<keyword evidence="9" id="KW-1185">Reference proteome</keyword>
<feature type="domain" description="DUF7402" evidence="7">
    <location>
        <begin position="23"/>
        <end position="157"/>
    </location>
</feature>
<evidence type="ECO:0000259" key="6">
    <source>
        <dbReference type="Pfam" id="PF17678"/>
    </source>
</evidence>
<dbReference type="GO" id="GO:0030246">
    <property type="term" value="F:carbohydrate binding"/>
    <property type="evidence" value="ECO:0007669"/>
    <property type="project" value="InterPro"/>
</dbReference>
<dbReference type="Gene3D" id="1.20.1050.60">
    <property type="entry name" value="alpha-1,2-mannosidase"/>
    <property type="match status" value="1"/>
</dbReference>
<evidence type="ECO:0000256" key="4">
    <source>
        <dbReference type="SAM" id="SignalP"/>
    </source>
</evidence>
<comment type="subunit">
    <text evidence="2">Monomer.</text>
</comment>
<dbReference type="PANTHER" id="PTHR12143">
    <property type="entry name" value="PEPTIDE N-GLYCANASE PNGASE -RELATED"/>
    <property type="match status" value="1"/>
</dbReference>
<dbReference type="RefSeq" id="WP_309936734.1">
    <property type="nucleotide sequence ID" value="NZ_AP025305.1"/>
</dbReference>
<keyword evidence="4" id="KW-0732">Signal</keyword>
<dbReference type="InterPro" id="IPR055826">
    <property type="entry name" value="DUF7402"/>
</dbReference>
<dbReference type="InterPro" id="IPR014718">
    <property type="entry name" value="GH-type_carb-bd"/>
</dbReference>
<comment type="cofactor">
    <cofactor evidence="1">
        <name>Ca(2+)</name>
        <dbReference type="ChEBI" id="CHEBI:29108"/>
    </cofactor>
</comment>
<feature type="chain" id="PRO_5042215348" evidence="4">
    <location>
        <begin position="20"/>
        <end position="899"/>
    </location>
</feature>
<evidence type="ECO:0000259" key="5">
    <source>
        <dbReference type="Pfam" id="PF07971"/>
    </source>
</evidence>
<evidence type="ECO:0000256" key="3">
    <source>
        <dbReference type="ARBA" id="ARBA00022837"/>
    </source>
</evidence>
<dbReference type="GO" id="GO:0006516">
    <property type="term" value="P:glycoprotein catabolic process"/>
    <property type="evidence" value="ECO:0007669"/>
    <property type="project" value="TreeGrafter"/>
</dbReference>
<evidence type="ECO:0000259" key="7">
    <source>
        <dbReference type="Pfam" id="PF24135"/>
    </source>
</evidence>
<dbReference type="InterPro" id="IPR005887">
    <property type="entry name" value="GH92_a_mannosidase_put"/>
</dbReference>
<dbReference type="Gene3D" id="2.70.98.10">
    <property type="match status" value="1"/>
</dbReference>
<sequence>MRALSIAIIAMFVNLAAYATPSNIAPQAKVSASSYLSEDFGPDHVIDGIIMEKGKGEWACKGYVHSWGVMYLPWVQLDWEKPVKTNKIRLYDRPDINENLIGGTLHFSDGSTISVTAIPVDGSAKEITFPTKEISWVKFEATDGEGKDIGLSEFEVYQAQEDFEDYVSWVDPYIETTRGRWFYCTPGARPFGMVAAAAYTRNKNQGGGGYNYNSMEIRGFNQINDWMISGVNIMPNVGDVEVGGGEESWKSAFKHENEVIQPGYHKLFLERYNVWTEYTATERVSFYRMNYVDAEVEPRMIVDLGSKLGNATMTEADLKQVSDQRLVGSLKSVDRFWGGPDSIDVYCVVEFDHPIQDADSWVGDALTEGKSSVKGNEARLNLKFQEGIGTLKMKIGISFTSVENAIYNLENELSHWDFDKVKSETQLIWNEKMAKIDVQGGTIPQKTKFYTDLWHVLLGRHIINDANGYYPDYTHGEYVDKRTSVSKKVRKLPMDKNGKAKFNMYSFDALWLTQWNLNVLWGLAWPEVLDDFSACLVQYAKNGKLLPRGACVGGYSFIMTGTPASNMLSSAIMKDLLTKAKPADAFKLMKSNHLPGGMMSFESSEDLEFYIKNGWCPDNAGKTIEWAFQDWGLAQVAVKLGKKSDAREFERRSKGWKQIFREDQKLLFPKTANGQWLHDDPLNGSGWIEANAWQGTWGISHAIPQLVDLMGGKDQFSDKLNHAFEQAEGDDFVFGYSDGYVSYANQPGCSNAHVFSHAGKPYLTQYWVRKVNEQAYGGITPDKGYGGHDEDQGQMGGVSALMSIGLFDVKGSLEQKPKYDITSPVFDQITIQLNSDYYSGESFVIKTHNNSKENMYIQSVKLNGDNHEAFQFSHDDYTKGGLLEIWLGDQPNKDWGKPL</sequence>
<evidence type="ECO:0000256" key="2">
    <source>
        <dbReference type="ARBA" id="ARBA00011245"/>
    </source>
</evidence>
<feature type="domain" description="Glycosyl hydrolase family 92 N-terminal" evidence="6">
    <location>
        <begin position="169"/>
        <end position="398"/>
    </location>
</feature>
<dbReference type="Pfam" id="PF17678">
    <property type="entry name" value="Glyco_hydro_92N"/>
    <property type="match status" value="1"/>
</dbReference>
<organism evidence="8 9">
    <name type="scientific">Aureibacter tunicatorum</name>
    <dbReference type="NCBI Taxonomy" id="866807"/>
    <lineage>
        <taxon>Bacteria</taxon>
        <taxon>Pseudomonadati</taxon>
        <taxon>Bacteroidota</taxon>
        <taxon>Cytophagia</taxon>
        <taxon>Cytophagales</taxon>
        <taxon>Persicobacteraceae</taxon>
        <taxon>Aureibacter</taxon>
    </lineage>
</organism>
<dbReference type="Pfam" id="PF07971">
    <property type="entry name" value="Glyco_hydro_92"/>
    <property type="match status" value="1"/>
</dbReference>
<dbReference type="Gene3D" id="2.60.120.260">
    <property type="entry name" value="Galactose-binding domain-like"/>
    <property type="match status" value="1"/>
</dbReference>
<dbReference type="Gene3D" id="3.30.2080.10">
    <property type="entry name" value="GH92 mannosidase domain"/>
    <property type="match status" value="1"/>
</dbReference>
<dbReference type="PANTHER" id="PTHR12143:SF39">
    <property type="entry name" value="SECRETED PROTEIN"/>
    <property type="match status" value="1"/>
</dbReference>
<accession>A0AAE4BQU7</accession>
<dbReference type="GO" id="GO:0005829">
    <property type="term" value="C:cytosol"/>
    <property type="evidence" value="ECO:0007669"/>
    <property type="project" value="TreeGrafter"/>
</dbReference>
<dbReference type="InterPro" id="IPR050883">
    <property type="entry name" value="PNGase"/>
</dbReference>
<feature type="signal peptide" evidence="4">
    <location>
        <begin position="1"/>
        <end position="19"/>
    </location>
</feature>
<protein>
    <submittedName>
        <fullName evidence="8">Alpha-1,2-mannosidase</fullName>
    </submittedName>
</protein>
<dbReference type="NCBIfam" id="TIGR01180">
    <property type="entry name" value="aman2_put"/>
    <property type="match status" value="1"/>
</dbReference>
<dbReference type="InterPro" id="IPR008979">
    <property type="entry name" value="Galactose-bd-like_sf"/>
</dbReference>
<feature type="domain" description="Glycosyl hydrolase family 92" evidence="5">
    <location>
        <begin position="404"/>
        <end position="889"/>
    </location>
</feature>
<dbReference type="Pfam" id="PF24135">
    <property type="entry name" value="DUF7402"/>
    <property type="match status" value="1"/>
</dbReference>